<dbReference type="InterPro" id="IPR023334">
    <property type="entry name" value="REKLES_domain"/>
</dbReference>
<dbReference type="GO" id="GO:0007165">
    <property type="term" value="P:signal transduction"/>
    <property type="evidence" value="ECO:0007669"/>
    <property type="project" value="InterPro"/>
</dbReference>
<comment type="similarity">
    <text evidence="4">Belongs to the cyclic nucleotide phosphodiesterase family. PDE8 subfamily.</text>
</comment>
<keyword evidence="9" id="KW-0238">DNA-binding</keyword>
<dbReference type="PANTHER" id="PTHR11347">
    <property type="entry name" value="CYCLIC NUCLEOTIDE PHOSPHODIESTERASE"/>
    <property type="match status" value="1"/>
</dbReference>
<evidence type="ECO:0000256" key="13">
    <source>
        <dbReference type="PIRSR" id="PIRSR623088-1"/>
    </source>
</evidence>
<dbReference type="SUPFAM" id="SSF46774">
    <property type="entry name" value="ARID-like"/>
    <property type="match status" value="1"/>
</dbReference>
<evidence type="ECO:0000259" key="19">
    <source>
        <dbReference type="PROSITE" id="PS51845"/>
    </source>
</evidence>
<feature type="compositionally biased region" description="Polar residues" evidence="15">
    <location>
        <begin position="155"/>
        <end position="173"/>
    </location>
</feature>
<feature type="domain" description="PAS" evidence="16">
    <location>
        <begin position="478"/>
        <end position="524"/>
    </location>
</feature>
<dbReference type="InterPro" id="IPR057304">
    <property type="entry name" value="PDE8-like_REC_N"/>
</dbReference>
<evidence type="ECO:0000256" key="8">
    <source>
        <dbReference type="ARBA" id="ARBA00023015"/>
    </source>
</evidence>
<dbReference type="Pfam" id="PF00233">
    <property type="entry name" value="PDEase_I"/>
    <property type="match status" value="1"/>
</dbReference>
<evidence type="ECO:0000259" key="16">
    <source>
        <dbReference type="PROSITE" id="PS50112"/>
    </source>
</evidence>
<dbReference type="SMART" id="SM00471">
    <property type="entry name" value="HDc"/>
    <property type="match status" value="1"/>
</dbReference>
<feature type="region of interest" description="Disordered" evidence="15">
    <location>
        <begin position="660"/>
        <end position="685"/>
    </location>
</feature>
<feature type="non-terminal residue" evidence="20">
    <location>
        <position position="1"/>
    </location>
</feature>
<feature type="region of interest" description="Disordered" evidence="15">
    <location>
        <begin position="108"/>
        <end position="196"/>
    </location>
</feature>
<dbReference type="Pfam" id="PF01388">
    <property type="entry name" value="ARID"/>
    <property type="match status" value="1"/>
</dbReference>
<dbReference type="InterPro" id="IPR036971">
    <property type="entry name" value="PDEase_catalytic_dom_sf"/>
</dbReference>
<evidence type="ECO:0000256" key="4">
    <source>
        <dbReference type="ARBA" id="ARBA00006437"/>
    </source>
</evidence>
<evidence type="ECO:0000256" key="2">
    <source>
        <dbReference type="ARBA" id="ARBA00004123"/>
    </source>
</evidence>
<name>A0A7R9LC69_9ACAR</name>
<feature type="binding site" evidence="14">
    <location>
        <position position="795"/>
    </location>
    <ligand>
        <name>Zn(2+)</name>
        <dbReference type="ChEBI" id="CHEBI:29105"/>
        <label>1</label>
    </ligand>
</feature>
<evidence type="ECO:0000256" key="6">
    <source>
        <dbReference type="ARBA" id="ARBA00022723"/>
    </source>
</evidence>
<evidence type="ECO:0000256" key="12">
    <source>
        <dbReference type="ARBA" id="ARBA00023242"/>
    </source>
</evidence>
<dbReference type="InterPro" id="IPR002073">
    <property type="entry name" value="PDEase_catalytic_dom"/>
</dbReference>
<dbReference type="PRINTS" id="PR00387">
    <property type="entry name" value="PDIESTERASE1"/>
</dbReference>
<keyword evidence="12" id="KW-0539">Nucleus</keyword>
<feature type="binding site" evidence="14">
    <location>
        <position position="796"/>
    </location>
    <ligand>
        <name>Zn(2+)</name>
        <dbReference type="ChEBI" id="CHEBI:29105"/>
        <label>2</label>
    </ligand>
</feature>
<dbReference type="SUPFAM" id="SSF55785">
    <property type="entry name" value="PYP-like sensor domain (PAS domain)"/>
    <property type="match status" value="1"/>
</dbReference>
<evidence type="ECO:0000259" key="18">
    <source>
        <dbReference type="PROSITE" id="PS51486"/>
    </source>
</evidence>
<dbReference type="Pfam" id="PF13426">
    <property type="entry name" value="PAS_9"/>
    <property type="match status" value="1"/>
</dbReference>
<evidence type="ECO:0000256" key="5">
    <source>
        <dbReference type="ARBA" id="ARBA00012276"/>
    </source>
</evidence>
<dbReference type="Gene3D" id="3.40.50.2300">
    <property type="match status" value="1"/>
</dbReference>
<keyword evidence="10" id="KW-0114">cAMP</keyword>
<comment type="subcellular location">
    <subcellularLocation>
        <location evidence="2">Nucleus</location>
    </subcellularLocation>
</comment>
<evidence type="ECO:0000313" key="20">
    <source>
        <dbReference type="EMBL" id="CAD7637601.1"/>
    </source>
</evidence>
<evidence type="ECO:0000256" key="10">
    <source>
        <dbReference type="ARBA" id="ARBA00023149"/>
    </source>
</evidence>
<dbReference type="PROSITE" id="PS51011">
    <property type="entry name" value="ARID"/>
    <property type="match status" value="1"/>
</dbReference>
<keyword evidence="6 14" id="KW-0479">Metal-binding</keyword>
<dbReference type="InterPro" id="IPR036431">
    <property type="entry name" value="ARID_dom_sf"/>
</dbReference>
<dbReference type="GO" id="GO:0005634">
    <property type="term" value="C:nucleus"/>
    <property type="evidence" value="ECO:0007669"/>
    <property type="project" value="UniProtKB-SubCell"/>
</dbReference>
<dbReference type="NCBIfam" id="TIGR00229">
    <property type="entry name" value="sensory_box"/>
    <property type="match status" value="1"/>
</dbReference>
<dbReference type="OrthoDB" id="189220at2759"/>
<dbReference type="CDD" id="cd00077">
    <property type="entry name" value="HDc"/>
    <property type="match status" value="1"/>
</dbReference>
<dbReference type="Gene3D" id="3.30.450.20">
    <property type="entry name" value="PAS domain"/>
    <property type="match status" value="1"/>
</dbReference>
<dbReference type="Gene3D" id="1.10.1300.10">
    <property type="entry name" value="3'5'-cyclic nucleotide phosphodiesterase, catalytic domain"/>
    <property type="match status" value="1"/>
</dbReference>
<evidence type="ECO:0000256" key="1">
    <source>
        <dbReference type="ARBA" id="ARBA00001968"/>
    </source>
</evidence>
<dbReference type="GO" id="GO:0003677">
    <property type="term" value="F:DNA binding"/>
    <property type="evidence" value="ECO:0007669"/>
    <property type="project" value="UniProtKB-KW"/>
</dbReference>
<dbReference type="GO" id="GO:0046872">
    <property type="term" value="F:metal ion binding"/>
    <property type="evidence" value="ECO:0007669"/>
    <property type="project" value="UniProtKB-KW"/>
</dbReference>
<evidence type="ECO:0000256" key="9">
    <source>
        <dbReference type="ARBA" id="ARBA00023125"/>
    </source>
</evidence>
<dbReference type="InterPro" id="IPR023088">
    <property type="entry name" value="PDEase"/>
</dbReference>
<dbReference type="GO" id="GO:0004115">
    <property type="term" value="F:3',5'-cyclic-AMP phosphodiesterase activity"/>
    <property type="evidence" value="ECO:0007669"/>
    <property type="project" value="UniProtKB-EC"/>
</dbReference>
<dbReference type="EMBL" id="OC914931">
    <property type="protein sequence ID" value="CAD7637601.1"/>
    <property type="molecule type" value="Genomic_DNA"/>
</dbReference>
<accession>A0A7R9LC69</accession>
<evidence type="ECO:0000256" key="3">
    <source>
        <dbReference type="ARBA" id="ARBA00004703"/>
    </source>
</evidence>
<dbReference type="PROSITE" id="PS51486">
    <property type="entry name" value="REKLES"/>
    <property type="match status" value="1"/>
</dbReference>
<dbReference type="PROSITE" id="PS51845">
    <property type="entry name" value="PDEASE_I_2"/>
    <property type="match status" value="1"/>
</dbReference>
<dbReference type="UniPathway" id="UPA00762">
    <property type="reaction ID" value="UER00747"/>
</dbReference>
<feature type="binding site" evidence="14">
    <location>
        <position position="759"/>
    </location>
    <ligand>
        <name>Zn(2+)</name>
        <dbReference type="ChEBI" id="CHEBI:29105"/>
        <label>1</label>
    </ligand>
</feature>
<evidence type="ECO:0000259" key="17">
    <source>
        <dbReference type="PROSITE" id="PS51011"/>
    </source>
</evidence>
<proteinExistence type="inferred from homology"/>
<evidence type="ECO:0000313" key="21">
    <source>
        <dbReference type="Proteomes" id="UP000728032"/>
    </source>
</evidence>
<keyword evidence="8" id="KW-0805">Transcription regulation</keyword>
<feature type="binding site" evidence="14">
    <location>
        <position position="932"/>
    </location>
    <ligand>
        <name>Zn(2+)</name>
        <dbReference type="ChEBI" id="CHEBI:29105"/>
        <label>1</label>
    </ligand>
</feature>
<dbReference type="EMBL" id="CAJPVJ010000106">
    <property type="protein sequence ID" value="CAG2160980.1"/>
    <property type="molecule type" value="Genomic_DNA"/>
</dbReference>
<dbReference type="InterPro" id="IPR035965">
    <property type="entry name" value="PAS-like_dom_sf"/>
</dbReference>
<feature type="domain" description="PDEase" evidence="19">
    <location>
        <begin position="680"/>
        <end position="957"/>
    </location>
</feature>
<dbReference type="SMART" id="SM00501">
    <property type="entry name" value="BRIGHT"/>
    <property type="match status" value="1"/>
</dbReference>
<evidence type="ECO:0000256" key="15">
    <source>
        <dbReference type="SAM" id="MobiDB-lite"/>
    </source>
</evidence>
<dbReference type="FunFam" id="1.10.150.60:FF:000007">
    <property type="entry name" value="AT-rich interactive domain-containing protein 3C"/>
    <property type="match status" value="1"/>
</dbReference>
<dbReference type="SMART" id="SM00091">
    <property type="entry name" value="PAS"/>
    <property type="match status" value="1"/>
</dbReference>
<keyword evidence="11" id="KW-0804">Transcription</keyword>
<dbReference type="InterPro" id="IPR003607">
    <property type="entry name" value="HD/PDEase_dom"/>
</dbReference>
<dbReference type="InterPro" id="IPR001606">
    <property type="entry name" value="ARID_dom"/>
</dbReference>
<dbReference type="SUPFAM" id="SSF109604">
    <property type="entry name" value="HD-domain/PDEase-like"/>
    <property type="match status" value="1"/>
</dbReference>
<dbReference type="InterPro" id="IPR000014">
    <property type="entry name" value="PAS"/>
</dbReference>
<sequence>MPIYGNIVGAEPTRAELQLPFTRVCDGIAGTPVNRIPIMAKQVLDLYELYRLVVARGGLVEVINKKIWREITKGLNLPSSITSAAFTLRTQYMKYLYPYECEKEKLSSPDELQSAIDGNRREGRRSSYGQYPEMVGATPPPPHMNRNQGSHHHTSPLSLVSRQLNGHNSQGLSSGEEDNGSISSTPTHHFSHHPLPQSEALNLEVNPRNASDATNRALETSRKIMEDALGVTPAKRFLTDEERFLMHAALPSVQIKVMNRDGRSQIESQLAVSMEINGIVYHGTLFAHHSSDQTGFAYGCGHSSSSNDMPALNQQNYGSENRRASIEMNGTHLCNNKDMRESVVLLVFDKPDAQSDALKWAAERLSFDTHLVHNCESALDRYEEERHHLVIIDSRQSSHMLDSSTLCRSIRNIKGSEYTCIVAVVKKSLAEKEEAGVLSLLRIGFNRWMLESCNLGVCLNELVQLEHNDIAIQCKLKASHALFTALDSCKDGVMVTGPNHDIQYVNQSIEKLLGFRYDEMIGKNAYDLHRSDSFKTDIVDSINMHLNKGKEWEGTILHRRKSGECIPLWSKISPIEVHNGRQSFAKFHAMTIEAPITKNSPVFVAQALDKVLEILKNSELYCPQFGNQQTKPDDQTANDLVSGLMSSGTKQSTVRRMSHEAASNKSSVGVTPQTPTQMPSLTNAPNNIKNLLDRDYDWGFDIIELERVTQKRPLVWLGLSVLSSFNVCQTLKCDESTLRNWLTVIEANYRDNPYHNSTHAADVMQATAYFIRRPRLKAVFDPLDEAICLLAAIVHDVDHPGKNSAFLCNSNHELAILYNDISVLESHHAAHAFHLTVSPNSDQINIFKNLERDIYRDVRQSIIDMVLATEMTKHFEHISKFIHVFTKSVNMDEGFSGNDNLLETVPESPNMITFSTPENIVLIKRMLIKCADVSNPARPLKLCQVWAQRIADEYCNQ</sequence>
<dbReference type="Proteomes" id="UP000728032">
    <property type="component" value="Unassembled WGS sequence"/>
</dbReference>
<dbReference type="CDD" id="cd00130">
    <property type="entry name" value="PAS"/>
    <property type="match status" value="1"/>
</dbReference>
<comment type="pathway">
    <text evidence="3">Purine metabolism; 3',5'-cyclic AMP degradation; AMP from 3',5'-cyclic AMP: step 1/1.</text>
</comment>
<comment type="cofactor">
    <cofactor evidence="1">
        <name>a divalent metal cation</name>
        <dbReference type="ChEBI" id="CHEBI:60240"/>
    </cofactor>
</comment>
<dbReference type="GO" id="GO:0006357">
    <property type="term" value="P:regulation of transcription by RNA polymerase II"/>
    <property type="evidence" value="ECO:0007669"/>
    <property type="project" value="UniProtKB-ARBA"/>
</dbReference>
<dbReference type="Pfam" id="PF23198">
    <property type="entry name" value="PDE8A_N"/>
    <property type="match status" value="1"/>
</dbReference>
<gene>
    <name evidence="20" type="ORF">ONB1V03_LOCUS912</name>
</gene>
<evidence type="ECO:0000256" key="7">
    <source>
        <dbReference type="ARBA" id="ARBA00022801"/>
    </source>
</evidence>
<feature type="active site" description="Proton donor" evidence="13">
    <location>
        <position position="755"/>
    </location>
</feature>
<protein>
    <recommendedName>
        <fullName evidence="5">3',5'-cyclic-AMP phosphodiesterase</fullName>
        <ecNumber evidence="5">3.1.4.53</ecNumber>
    </recommendedName>
</protein>
<organism evidence="20">
    <name type="scientific">Oppiella nova</name>
    <dbReference type="NCBI Taxonomy" id="334625"/>
    <lineage>
        <taxon>Eukaryota</taxon>
        <taxon>Metazoa</taxon>
        <taxon>Ecdysozoa</taxon>
        <taxon>Arthropoda</taxon>
        <taxon>Chelicerata</taxon>
        <taxon>Arachnida</taxon>
        <taxon>Acari</taxon>
        <taxon>Acariformes</taxon>
        <taxon>Sarcoptiformes</taxon>
        <taxon>Oribatida</taxon>
        <taxon>Brachypylina</taxon>
        <taxon>Oppioidea</taxon>
        <taxon>Oppiidae</taxon>
        <taxon>Oppiella</taxon>
    </lineage>
</organism>
<reference evidence="20" key="1">
    <citation type="submission" date="2020-11" db="EMBL/GenBank/DDBJ databases">
        <authorList>
            <person name="Tran Van P."/>
        </authorList>
    </citation>
    <scope>NUCLEOTIDE SEQUENCE</scope>
</reference>
<evidence type="ECO:0000256" key="11">
    <source>
        <dbReference type="ARBA" id="ARBA00023163"/>
    </source>
</evidence>
<dbReference type="Gene3D" id="1.10.150.60">
    <property type="entry name" value="ARID DNA-binding domain"/>
    <property type="match status" value="1"/>
</dbReference>
<feature type="domain" description="REKLES" evidence="18">
    <location>
        <begin position="184"/>
        <end position="292"/>
    </location>
</feature>
<feature type="domain" description="ARID" evidence="17">
    <location>
        <begin position="12"/>
        <end position="104"/>
    </location>
</feature>
<feature type="binding site" evidence="14">
    <location>
        <position position="796"/>
    </location>
    <ligand>
        <name>Zn(2+)</name>
        <dbReference type="ChEBI" id="CHEBI:29105"/>
        <label>1</label>
    </ligand>
</feature>
<dbReference type="GO" id="GO:0006198">
    <property type="term" value="P:cAMP catabolic process"/>
    <property type="evidence" value="ECO:0007669"/>
    <property type="project" value="UniProtKB-UniPathway"/>
</dbReference>
<dbReference type="PROSITE" id="PS50112">
    <property type="entry name" value="PAS"/>
    <property type="match status" value="1"/>
</dbReference>
<dbReference type="SMART" id="SM01014">
    <property type="entry name" value="ARID"/>
    <property type="match status" value="1"/>
</dbReference>
<keyword evidence="21" id="KW-1185">Reference proteome</keyword>
<dbReference type="EC" id="3.1.4.53" evidence="5"/>
<dbReference type="AlphaFoldDB" id="A0A7R9LC69"/>
<keyword evidence="7" id="KW-0378">Hydrolase</keyword>
<evidence type="ECO:0000256" key="14">
    <source>
        <dbReference type="PIRSR" id="PIRSR623088-3"/>
    </source>
</evidence>